<keyword evidence="1" id="KW-0285">Flavoprotein</keyword>
<dbReference type="Proteomes" id="UP001235712">
    <property type="component" value="Unassembled WGS sequence"/>
</dbReference>
<gene>
    <name evidence="6" type="ORF">J2S57_006012</name>
</gene>
<accession>A0ABT9PC33</accession>
<evidence type="ECO:0000256" key="3">
    <source>
        <dbReference type="ARBA" id="ARBA00023002"/>
    </source>
</evidence>
<dbReference type="PANTHER" id="PTHR42847">
    <property type="entry name" value="ALKANESULFONATE MONOOXYGENASE"/>
    <property type="match status" value="1"/>
</dbReference>
<evidence type="ECO:0000313" key="7">
    <source>
        <dbReference type="Proteomes" id="UP001235712"/>
    </source>
</evidence>
<keyword evidence="2" id="KW-0288">FMN</keyword>
<proteinExistence type="predicted"/>
<dbReference type="RefSeq" id="WP_307249274.1">
    <property type="nucleotide sequence ID" value="NZ_JAUSQZ010000001.1"/>
</dbReference>
<keyword evidence="7" id="KW-1185">Reference proteome</keyword>
<evidence type="ECO:0000256" key="2">
    <source>
        <dbReference type="ARBA" id="ARBA00022643"/>
    </source>
</evidence>
<dbReference type="SUPFAM" id="SSF51679">
    <property type="entry name" value="Bacterial luciferase-like"/>
    <property type="match status" value="1"/>
</dbReference>
<feature type="domain" description="Luciferase-like" evidence="5">
    <location>
        <begin position="15"/>
        <end position="248"/>
    </location>
</feature>
<dbReference type="PANTHER" id="PTHR42847:SF4">
    <property type="entry name" value="ALKANESULFONATE MONOOXYGENASE-RELATED"/>
    <property type="match status" value="1"/>
</dbReference>
<comment type="caution">
    <text evidence="6">The sequence shown here is derived from an EMBL/GenBank/DDBJ whole genome shotgun (WGS) entry which is preliminary data.</text>
</comment>
<keyword evidence="4" id="KW-0503">Monooxygenase</keyword>
<reference evidence="6 7" key="1">
    <citation type="submission" date="2023-07" db="EMBL/GenBank/DDBJ databases">
        <title>Sequencing the genomes of 1000 actinobacteria strains.</title>
        <authorList>
            <person name="Klenk H.-P."/>
        </authorList>
    </citation>
    <scope>NUCLEOTIDE SEQUENCE [LARGE SCALE GENOMIC DNA]</scope>
    <source>
        <strain evidence="6 7">DSM 44388</strain>
    </source>
</reference>
<name>A0ABT9PC33_9ACTN</name>
<dbReference type="EMBL" id="JAUSQZ010000001">
    <property type="protein sequence ID" value="MDP9830263.1"/>
    <property type="molecule type" value="Genomic_DNA"/>
</dbReference>
<sequence>MKIGIGLPNQVRDVDARIIPTWAAAAESAGFSTLSTVGRFAYPGVADTVTLAAAAATTSTIGLFTGVLEGPVWPPRLLAKELAGIDAVSGGRLTLGVGLGGRPEDFVAEGHGPRGTGARLDRDIEIYRRVWSGEPIDGTLPAVTRAARPLPLIIGGHVQASFDRAARVAEGYVAGTVPAAMVAPSFESVRTAWKDADRDGAPRLIALAYVALGDAETGRANVHHYYRDLGEDMAGLVVANVAASADAARSVAAQFAEIGADELIFVPATDDADDVSRLADAVL</sequence>
<evidence type="ECO:0000313" key="6">
    <source>
        <dbReference type="EMBL" id="MDP9830263.1"/>
    </source>
</evidence>
<evidence type="ECO:0000256" key="1">
    <source>
        <dbReference type="ARBA" id="ARBA00022630"/>
    </source>
</evidence>
<organism evidence="6 7">
    <name type="scientific">Kineosporia succinea</name>
    <dbReference type="NCBI Taxonomy" id="84632"/>
    <lineage>
        <taxon>Bacteria</taxon>
        <taxon>Bacillati</taxon>
        <taxon>Actinomycetota</taxon>
        <taxon>Actinomycetes</taxon>
        <taxon>Kineosporiales</taxon>
        <taxon>Kineosporiaceae</taxon>
        <taxon>Kineosporia</taxon>
    </lineage>
</organism>
<dbReference type="InterPro" id="IPR036661">
    <property type="entry name" value="Luciferase-like_sf"/>
</dbReference>
<evidence type="ECO:0000256" key="4">
    <source>
        <dbReference type="ARBA" id="ARBA00023033"/>
    </source>
</evidence>
<keyword evidence="3" id="KW-0560">Oxidoreductase</keyword>
<dbReference type="InterPro" id="IPR050172">
    <property type="entry name" value="SsuD_RutA_monooxygenase"/>
</dbReference>
<dbReference type="Pfam" id="PF00296">
    <property type="entry name" value="Bac_luciferase"/>
    <property type="match status" value="1"/>
</dbReference>
<dbReference type="Gene3D" id="3.20.20.30">
    <property type="entry name" value="Luciferase-like domain"/>
    <property type="match status" value="1"/>
</dbReference>
<protein>
    <submittedName>
        <fullName evidence="6">Alkanesulfonate monooxygenase SsuD/methylene tetrahydromethanopterin reductase-like flavin-dependent oxidoreductase (Luciferase family)</fullName>
    </submittedName>
</protein>
<dbReference type="InterPro" id="IPR011251">
    <property type="entry name" value="Luciferase-like_dom"/>
</dbReference>
<evidence type="ECO:0000259" key="5">
    <source>
        <dbReference type="Pfam" id="PF00296"/>
    </source>
</evidence>